<comment type="caution">
    <text evidence="1">The sequence shown here is derived from an EMBL/GenBank/DDBJ whole genome shotgun (WGS) entry which is preliminary data.</text>
</comment>
<dbReference type="AlphaFoldDB" id="A0A3N1D9H8"/>
<dbReference type="Gene3D" id="2.60.120.10">
    <property type="entry name" value="Jelly Rolls"/>
    <property type="match status" value="1"/>
</dbReference>
<dbReference type="OrthoDB" id="3473175at2"/>
<protein>
    <submittedName>
        <fullName evidence="1">Cysteine dioxygenase type I</fullName>
    </submittedName>
</protein>
<evidence type="ECO:0000313" key="2">
    <source>
        <dbReference type="Proteomes" id="UP000272400"/>
    </source>
</evidence>
<dbReference type="InterPro" id="IPR011051">
    <property type="entry name" value="RmlC_Cupin_sf"/>
</dbReference>
<proteinExistence type="predicted"/>
<dbReference type="InterPro" id="IPR014710">
    <property type="entry name" value="RmlC-like_jellyroll"/>
</dbReference>
<dbReference type="Proteomes" id="UP000272400">
    <property type="component" value="Unassembled WGS sequence"/>
</dbReference>
<dbReference type="GO" id="GO:0051213">
    <property type="term" value="F:dioxygenase activity"/>
    <property type="evidence" value="ECO:0007669"/>
    <property type="project" value="UniProtKB-KW"/>
</dbReference>
<reference evidence="1 2" key="1">
    <citation type="submission" date="2018-11" db="EMBL/GenBank/DDBJ databases">
        <title>Sequencing the genomes of 1000 actinobacteria strains.</title>
        <authorList>
            <person name="Klenk H.-P."/>
        </authorList>
    </citation>
    <scope>NUCLEOTIDE SEQUENCE [LARGE SCALE GENOMIC DNA]</scope>
    <source>
        <strain evidence="1 2">DSM 44254</strain>
    </source>
</reference>
<dbReference type="RefSeq" id="WP_123669172.1">
    <property type="nucleotide sequence ID" value="NZ_RJKE01000001.1"/>
</dbReference>
<evidence type="ECO:0000313" key="1">
    <source>
        <dbReference type="EMBL" id="ROO90184.1"/>
    </source>
</evidence>
<keyword evidence="1" id="KW-0223">Dioxygenase</keyword>
<dbReference type="EMBL" id="RJKE01000001">
    <property type="protein sequence ID" value="ROO90184.1"/>
    <property type="molecule type" value="Genomic_DNA"/>
</dbReference>
<keyword evidence="1" id="KW-0560">Oxidoreductase</keyword>
<keyword evidence="2" id="KW-1185">Reference proteome</keyword>
<gene>
    <name evidence="1" type="ORF">EDD29_7902</name>
</gene>
<name>A0A3N1D9H8_9ACTN</name>
<organism evidence="1 2">
    <name type="scientific">Actinocorallia herbida</name>
    <dbReference type="NCBI Taxonomy" id="58109"/>
    <lineage>
        <taxon>Bacteria</taxon>
        <taxon>Bacillati</taxon>
        <taxon>Actinomycetota</taxon>
        <taxon>Actinomycetes</taxon>
        <taxon>Streptosporangiales</taxon>
        <taxon>Thermomonosporaceae</taxon>
        <taxon>Actinocorallia</taxon>
    </lineage>
</organism>
<accession>A0A3N1D9H8</accession>
<dbReference type="SUPFAM" id="SSF51182">
    <property type="entry name" value="RmlC-like cupins"/>
    <property type="match status" value="1"/>
</dbReference>
<sequence length="138" mass="14927">MKAETFPDITMAPIAPVNPDAPPTVGQLAWRVSQAAARPDAWWHLVTFVPGERIRVELEDGLTLIIWPPGFRLSAHDHGGHLQVMAVIAGELAEVVVGDDGATARPLRANRVRVQAGDRMHEVVNPGEGYAVTLHAYA</sequence>